<dbReference type="InterPro" id="IPR044730">
    <property type="entry name" value="RNase_H-like_dom_plant"/>
</dbReference>
<evidence type="ECO:0008006" key="5">
    <source>
        <dbReference type="Google" id="ProtNLM"/>
    </source>
</evidence>
<name>A0ABR1ZVK3_9ROSI</name>
<dbReference type="EMBL" id="JBBPBN010000543">
    <property type="protein sequence ID" value="KAK8484740.1"/>
    <property type="molecule type" value="Genomic_DNA"/>
</dbReference>
<dbReference type="Proteomes" id="UP001396334">
    <property type="component" value="Unassembled WGS sequence"/>
</dbReference>
<dbReference type="InterPro" id="IPR036397">
    <property type="entry name" value="RNaseH_sf"/>
</dbReference>
<protein>
    <recommendedName>
        <fullName evidence="5">Reverse transcriptase zinc-binding domain-containing protein</fullName>
    </recommendedName>
</protein>
<dbReference type="PANTHER" id="PTHR33033:SF118">
    <property type="entry name" value="OS02G0175302 PROTEIN"/>
    <property type="match status" value="1"/>
</dbReference>
<dbReference type="Gene3D" id="3.30.420.10">
    <property type="entry name" value="Ribonuclease H-like superfamily/Ribonuclease H"/>
    <property type="match status" value="1"/>
</dbReference>
<keyword evidence="4" id="KW-1185">Reference proteome</keyword>
<dbReference type="SUPFAM" id="SSF53098">
    <property type="entry name" value="Ribonuclease H-like"/>
    <property type="match status" value="1"/>
</dbReference>
<evidence type="ECO:0000259" key="2">
    <source>
        <dbReference type="Pfam" id="PF13966"/>
    </source>
</evidence>
<dbReference type="Pfam" id="PF13456">
    <property type="entry name" value="RVT_3"/>
    <property type="match status" value="1"/>
</dbReference>
<accession>A0ABR1ZVK3</accession>
<dbReference type="InterPro" id="IPR026960">
    <property type="entry name" value="RVT-Znf"/>
</dbReference>
<sequence>MSLSYVQNPVLGKCWMMVWSDLVPRNVECFMWKVIHGRIPTKSELAKRGLLNDNDTRDHSGKVIVKFSKSIGHSDPVPVELLAIKEALAIFSSLNLSKLSYLEVESDSNNVLCWVQKPYITFAVFKDLISAFLNVGSKFSWGISLIRRSQNGEVDSLAKASINHRVQWIKFGSDGN</sequence>
<evidence type="ECO:0000313" key="3">
    <source>
        <dbReference type="EMBL" id="KAK8484740.1"/>
    </source>
</evidence>
<evidence type="ECO:0000313" key="4">
    <source>
        <dbReference type="Proteomes" id="UP001396334"/>
    </source>
</evidence>
<feature type="domain" description="RNase H type-1" evidence="1">
    <location>
        <begin position="57"/>
        <end position="160"/>
    </location>
</feature>
<dbReference type="InterPro" id="IPR002156">
    <property type="entry name" value="RNaseH_domain"/>
</dbReference>
<dbReference type="InterPro" id="IPR012337">
    <property type="entry name" value="RNaseH-like_sf"/>
</dbReference>
<dbReference type="CDD" id="cd06222">
    <property type="entry name" value="RNase_H_like"/>
    <property type="match status" value="1"/>
</dbReference>
<comment type="caution">
    <text evidence="3">The sequence shown here is derived from an EMBL/GenBank/DDBJ whole genome shotgun (WGS) entry which is preliminary data.</text>
</comment>
<dbReference type="Pfam" id="PF13966">
    <property type="entry name" value="zf-RVT"/>
    <property type="match status" value="1"/>
</dbReference>
<reference evidence="3 4" key="1">
    <citation type="journal article" date="2024" name="G3 (Bethesda)">
        <title>Genome assembly of Hibiscus sabdariffa L. provides insights into metabolisms of medicinal natural products.</title>
        <authorList>
            <person name="Kim T."/>
        </authorList>
    </citation>
    <scope>NUCLEOTIDE SEQUENCE [LARGE SCALE GENOMIC DNA]</scope>
    <source>
        <strain evidence="3">TK-2024</strain>
        <tissue evidence="3">Old leaves</tissue>
    </source>
</reference>
<gene>
    <name evidence="3" type="ORF">V6N11_030696</name>
</gene>
<dbReference type="PANTHER" id="PTHR33033">
    <property type="entry name" value="POLYNUCLEOTIDYL TRANSFERASE, RIBONUCLEASE H-LIKE SUPERFAMILY PROTEIN-RELATED"/>
    <property type="match status" value="1"/>
</dbReference>
<organism evidence="3 4">
    <name type="scientific">Hibiscus sabdariffa</name>
    <name type="common">roselle</name>
    <dbReference type="NCBI Taxonomy" id="183260"/>
    <lineage>
        <taxon>Eukaryota</taxon>
        <taxon>Viridiplantae</taxon>
        <taxon>Streptophyta</taxon>
        <taxon>Embryophyta</taxon>
        <taxon>Tracheophyta</taxon>
        <taxon>Spermatophyta</taxon>
        <taxon>Magnoliopsida</taxon>
        <taxon>eudicotyledons</taxon>
        <taxon>Gunneridae</taxon>
        <taxon>Pentapetalae</taxon>
        <taxon>rosids</taxon>
        <taxon>malvids</taxon>
        <taxon>Malvales</taxon>
        <taxon>Malvaceae</taxon>
        <taxon>Malvoideae</taxon>
        <taxon>Hibiscus</taxon>
    </lineage>
</organism>
<evidence type="ECO:0000259" key="1">
    <source>
        <dbReference type="Pfam" id="PF13456"/>
    </source>
</evidence>
<proteinExistence type="predicted"/>
<feature type="domain" description="Reverse transcriptase zinc-binding" evidence="2">
    <location>
        <begin position="13"/>
        <end position="53"/>
    </location>
</feature>